<evidence type="ECO:0000313" key="1">
    <source>
        <dbReference type="EMBL" id="PJE63428.1"/>
    </source>
</evidence>
<dbReference type="Proteomes" id="UP000231569">
    <property type="component" value="Unassembled WGS sequence"/>
</dbReference>
<proteinExistence type="predicted"/>
<reference evidence="2" key="1">
    <citation type="submission" date="2017-09" db="EMBL/GenBank/DDBJ databases">
        <title>Depth-based differentiation of microbial function through sediment-hosted aquifers and enrichment of novel symbionts in the deep terrestrial subsurface.</title>
        <authorList>
            <person name="Probst A.J."/>
            <person name="Ladd B."/>
            <person name="Jarett J.K."/>
            <person name="Geller-Mcgrath D.E."/>
            <person name="Sieber C.M.K."/>
            <person name="Emerson J.B."/>
            <person name="Anantharaman K."/>
            <person name="Thomas B.C."/>
            <person name="Malmstrom R."/>
            <person name="Stieglmeier M."/>
            <person name="Klingl A."/>
            <person name="Woyke T."/>
            <person name="Ryan C.M."/>
            <person name="Banfield J.F."/>
        </authorList>
    </citation>
    <scope>NUCLEOTIDE SEQUENCE [LARGE SCALE GENOMIC DNA]</scope>
</reference>
<comment type="caution">
    <text evidence="1">The sequence shown here is derived from an EMBL/GenBank/DDBJ whole genome shotgun (WGS) entry which is preliminary data.</text>
</comment>
<dbReference type="EMBL" id="PFEE01000069">
    <property type="protein sequence ID" value="PJE63428.1"/>
    <property type="molecule type" value="Genomic_DNA"/>
</dbReference>
<accession>A0A2M8KU18</accession>
<organism evidence="1 2">
    <name type="scientific">Candidatus Roizmanbacteria bacterium CG10_big_fil_rev_8_21_14_0_10_45_7</name>
    <dbReference type="NCBI Taxonomy" id="1974854"/>
    <lineage>
        <taxon>Bacteria</taxon>
        <taxon>Candidatus Roizmaniibacteriota</taxon>
    </lineage>
</organism>
<evidence type="ECO:0000313" key="2">
    <source>
        <dbReference type="Proteomes" id="UP000231569"/>
    </source>
</evidence>
<dbReference type="AlphaFoldDB" id="A0A2M8KU18"/>
<gene>
    <name evidence="1" type="ORF">COU89_03310</name>
</gene>
<protein>
    <submittedName>
        <fullName evidence="1">Uncharacterized protein</fullName>
    </submittedName>
</protein>
<name>A0A2M8KU18_9BACT</name>
<sequence>MNRWTRVFISILVLVALGGGTYAATQAFFSARRTTTANRFQTGTLDLNVAENGGGAAEPFVIENAGENGDISGSKTWTVKNTGSLPGRLFLRLQNVDNKENGCNDPEIESEPGCESDTQGELGGVITLNAAVDGTNVASSTLATIQQGAIGVAWNGLTPIVLQPNQTVEVGLNWAAGADDYGNEVQSDSVTFDADFRLIQLTNGPTPSN</sequence>